<dbReference type="RefSeq" id="WP_021290469.1">
    <property type="nucleotide sequence ID" value="NZ_BNER01000009.1"/>
</dbReference>
<protein>
    <submittedName>
        <fullName evidence="2">Metal-dependent hydrolase</fullName>
    </submittedName>
</protein>
<feature type="domain" description="DinB-like" evidence="1">
    <location>
        <begin position="12"/>
        <end position="150"/>
    </location>
</feature>
<dbReference type="EMBL" id="CCDP010000002">
    <property type="protein sequence ID" value="CDQ41264.1"/>
    <property type="molecule type" value="Genomic_DNA"/>
</dbReference>
<dbReference type="SUPFAM" id="SSF109854">
    <property type="entry name" value="DinB/YfiT-like putative metalloenzymes"/>
    <property type="match status" value="1"/>
</dbReference>
<dbReference type="InterPro" id="IPR024775">
    <property type="entry name" value="DinB-like"/>
</dbReference>
<evidence type="ECO:0000313" key="3">
    <source>
        <dbReference type="Proteomes" id="UP000028875"/>
    </source>
</evidence>
<reference evidence="2 3" key="1">
    <citation type="submission" date="2014-03" db="EMBL/GenBank/DDBJ databases">
        <authorList>
            <person name="Urmite Genomes U."/>
        </authorList>
    </citation>
    <scope>NUCLEOTIDE SEQUENCE [LARGE SCALE GENOMIC DNA]</scope>
    <source>
        <strain evidence="2 3">Vm-5</strain>
    </source>
</reference>
<dbReference type="OrthoDB" id="1434917at2"/>
<dbReference type="GO" id="GO:0016787">
    <property type="term" value="F:hydrolase activity"/>
    <property type="evidence" value="ECO:0007669"/>
    <property type="project" value="UniProtKB-KW"/>
</dbReference>
<evidence type="ECO:0000313" key="2">
    <source>
        <dbReference type="EMBL" id="CDQ41264.1"/>
    </source>
</evidence>
<dbReference type="STRING" id="1462526.BN990_03623"/>
<dbReference type="eggNOG" id="ENOG5031R2Z">
    <property type="taxonomic scope" value="Bacteria"/>
</dbReference>
<organism evidence="2 3">
    <name type="scientific">Virgibacillus massiliensis</name>
    <dbReference type="NCBI Taxonomy" id="1462526"/>
    <lineage>
        <taxon>Bacteria</taxon>
        <taxon>Bacillati</taxon>
        <taxon>Bacillota</taxon>
        <taxon>Bacilli</taxon>
        <taxon>Bacillales</taxon>
        <taxon>Bacillaceae</taxon>
        <taxon>Virgibacillus</taxon>
    </lineage>
</organism>
<proteinExistence type="predicted"/>
<sequence>MQFSLKGALEVLDNTPQALDCLLSNLSHGWLQCNEGDRTWNSYEVIDHLIESEKHNWIPRLEAILHGDEHAPIPPFDRYAHLNKDTNNPIQQKLMDFKTLRAHNLSRLETIPSLESHLDAIGLHPVFGEVKLSELLSTWVVHDLTHIAQIVRVMAKRYQKDVGPWQAYLGILTNK</sequence>
<comment type="caution">
    <text evidence="2">The sequence shown here is derived from an EMBL/GenBank/DDBJ whole genome shotgun (WGS) entry which is preliminary data.</text>
</comment>
<keyword evidence="2" id="KW-0378">Hydrolase</keyword>
<name>A0A024QFI2_9BACI</name>
<accession>A0A024QFI2</accession>
<keyword evidence="3" id="KW-1185">Reference proteome</keyword>
<dbReference type="AlphaFoldDB" id="A0A024QFI2"/>
<gene>
    <name evidence="2" type="ORF">BN990_03623</name>
</gene>
<dbReference type="Gene3D" id="1.20.120.450">
    <property type="entry name" value="dinb family like domain"/>
    <property type="match status" value="1"/>
</dbReference>
<reference evidence="3" key="2">
    <citation type="submission" date="2014-05" db="EMBL/GenBank/DDBJ databases">
        <title>Draft genome sequence of Virgibacillus massiliensis Vm-5.</title>
        <authorList>
            <person name="Khelaifia S."/>
            <person name="Croce O."/>
            <person name="Lagier J.C."/>
            <person name="Raoult D."/>
        </authorList>
    </citation>
    <scope>NUCLEOTIDE SEQUENCE [LARGE SCALE GENOMIC DNA]</scope>
    <source>
        <strain evidence="3">Vm-5</strain>
    </source>
</reference>
<dbReference type="InterPro" id="IPR034660">
    <property type="entry name" value="DinB/YfiT-like"/>
</dbReference>
<dbReference type="Proteomes" id="UP000028875">
    <property type="component" value="Unassembled WGS sequence"/>
</dbReference>
<dbReference type="Pfam" id="PF12867">
    <property type="entry name" value="DinB_2"/>
    <property type="match status" value="1"/>
</dbReference>
<evidence type="ECO:0000259" key="1">
    <source>
        <dbReference type="Pfam" id="PF12867"/>
    </source>
</evidence>